<name>A0ABS7EB09_9GAMM</name>
<dbReference type="RefSeq" id="WP_220102205.1">
    <property type="nucleotide sequence ID" value="NZ_JAHZSS010000001.1"/>
</dbReference>
<protein>
    <submittedName>
        <fullName evidence="1">Uncharacterized protein</fullName>
    </submittedName>
</protein>
<reference evidence="1" key="1">
    <citation type="submission" date="2021-07" db="EMBL/GenBank/DDBJ databases">
        <title>Neiella marina sp. nov., isolated from the intestinal content of sea cucumber Apostichopus japonicus.</title>
        <authorList>
            <person name="Bai X."/>
        </authorList>
    </citation>
    <scope>NUCLEOTIDE SEQUENCE</scope>
    <source>
        <strain evidence="1">126</strain>
    </source>
</reference>
<gene>
    <name evidence="1" type="ORF">K0504_00625</name>
</gene>
<dbReference type="EMBL" id="JAHZSS010000001">
    <property type="protein sequence ID" value="MBW8189522.1"/>
    <property type="molecule type" value="Genomic_DNA"/>
</dbReference>
<comment type="caution">
    <text evidence="1">The sequence shown here is derived from an EMBL/GenBank/DDBJ whole genome shotgun (WGS) entry which is preliminary data.</text>
</comment>
<accession>A0ABS7EB09</accession>
<dbReference type="Proteomes" id="UP001166251">
    <property type="component" value="Unassembled WGS sequence"/>
</dbReference>
<sequence length="57" mass="6197">MILIDGDHNAIELEFQLMEQQLVNKSQSAAKDRAAEVDAASEVGALLPGNIEPVDYK</sequence>
<organism evidence="1 2">
    <name type="scientific">Neiella holothuriorum</name>
    <dbReference type="NCBI Taxonomy" id="2870530"/>
    <lineage>
        <taxon>Bacteria</taxon>
        <taxon>Pseudomonadati</taxon>
        <taxon>Pseudomonadota</taxon>
        <taxon>Gammaproteobacteria</taxon>
        <taxon>Alteromonadales</taxon>
        <taxon>Echinimonadaceae</taxon>
        <taxon>Neiella</taxon>
    </lineage>
</organism>
<keyword evidence="2" id="KW-1185">Reference proteome</keyword>
<evidence type="ECO:0000313" key="2">
    <source>
        <dbReference type="Proteomes" id="UP001166251"/>
    </source>
</evidence>
<evidence type="ECO:0000313" key="1">
    <source>
        <dbReference type="EMBL" id="MBW8189522.1"/>
    </source>
</evidence>
<proteinExistence type="predicted"/>